<evidence type="ECO:0000256" key="10">
    <source>
        <dbReference type="SAM" id="MobiDB-lite"/>
    </source>
</evidence>
<dbReference type="PANTHER" id="PTHR31992:SF352">
    <property type="entry name" value="DOF ZINC FINGER PROTEIN"/>
    <property type="match status" value="1"/>
</dbReference>
<dbReference type="Pfam" id="PF02701">
    <property type="entry name" value="Zn_ribbon_Dof"/>
    <property type="match status" value="1"/>
</dbReference>
<keyword evidence="4 9" id="KW-0805">Transcription regulation</keyword>
<feature type="region of interest" description="Disordered" evidence="10">
    <location>
        <begin position="160"/>
        <end position="200"/>
    </location>
</feature>
<dbReference type="Gramene" id="MELO3C021646.2.1">
    <property type="protein sequence ID" value="MELO3C021646.2.1"/>
    <property type="gene ID" value="MELO3C021646.2"/>
</dbReference>
<dbReference type="GO" id="GO:0003700">
    <property type="term" value="F:DNA-binding transcription factor activity"/>
    <property type="evidence" value="ECO:0007669"/>
    <property type="project" value="UniProtKB-UniRule"/>
</dbReference>
<dbReference type="GO" id="GO:0003677">
    <property type="term" value="F:DNA binding"/>
    <property type="evidence" value="ECO:0007669"/>
    <property type="project" value="UniProtKB-UniRule"/>
</dbReference>
<evidence type="ECO:0000256" key="3">
    <source>
        <dbReference type="ARBA" id="ARBA00022833"/>
    </source>
</evidence>
<evidence type="ECO:0000256" key="1">
    <source>
        <dbReference type="ARBA" id="ARBA00022723"/>
    </source>
</evidence>
<dbReference type="GO" id="GO:0005634">
    <property type="term" value="C:nucleus"/>
    <property type="evidence" value="ECO:0007669"/>
    <property type="project" value="UniProtKB-SubCell"/>
</dbReference>
<dbReference type="InterPro" id="IPR045174">
    <property type="entry name" value="Dof"/>
</dbReference>
<evidence type="ECO:0000256" key="6">
    <source>
        <dbReference type="ARBA" id="ARBA00023163"/>
    </source>
</evidence>
<dbReference type="InterPro" id="IPR003851">
    <property type="entry name" value="Znf_Dof"/>
</dbReference>
<dbReference type="PANTHER" id="PTHR31992">
    <property type="entry name" value="DOF ZINC FINGER PROTEIN DOF1.4-RELATED"/>
    <property type="match status" value="1"/>
</dbReference>
<keyword evidence="5 8" id="KW-0238">DNA-binding</keyword>
<accession>A0A9I9DPF3</accession>
<dbReference type="GO" id="GO:0008270">
    <property type="term" value="F:zinc ion binding"/>
    <property type="evidence" value="ECO:0007669"/>
    <property type="project" value="UniProtKB-KW"/>
</dbReference>
<keyword evidence="2 8" id="KW-0863">Zinc-finger</keyword>
<evidence type="ECO:0000313" key="12">
    <source>
        <dbReference type="EnsemblPlants" id="MELO3C021646.2.1"/>
    </source>
</evidence>
<feature type="domain" description="Dof-type" evidence="11">
    <location>
        <begin position="119"/>
        <end position="173"/>
    </location>
</feature>
<protein>
    <recommendedName>
        <fullName evidence="9">Dof zinc finger protein</fullName>
    </recommendedName>
</protein>
<dbReference type="PROSITE" id="PS50884">
    <property type="entry name" value="ZF_DOF_2"/>
    <property type="match status" value="1"/>
</dbReference>
<reference evidence="12" key="1">
    <citation type="submission" date="2023-03" db="UniProtKB">
        <authorList>
            <consortium name="EnsemblPlants"/>
        </authorList>
    </citation>
    <scope>IDENTIFICATION</scope>
</reference>
<sequence length="397" mass="43671">FHPYFPFFSFPFKEKKTFLFLFFHNFCVHNYPQSMVFSSVPVFLDPPNWPSQQPNQLQVSGCETNNAQHLPPPAPSANGGSGGGSGGGGGGGGGPGSIRPGSMTDRARLAKIPQPEAGLKCPRCESTNTKFCYFNNYSLTQPRHFCKTCRRYWTRGGAMRNVPVGGGCRRSSKRSSKGGSNNRSKSPGGSSTSTSTVSSNSCTTDIISQQLAHHHHPPPTTHLPFFSQNLHHLSEFGNLGLNFEALHIPNSLPSSAESSSVLSSGIISDHHQWKIPLFGNLHQQNGIYSNFMADQDHHHQQQTADFTNYQRLSKPLLENGFNHQLENININNNNNSMKILEDTQGVNNLSRNFLGIHPNEDQFWNSTTTTTTAGNIGWSSDQISDHFNSTSSTTHLL</sequence>
<keyword evidence="3 9" id="KW-0862">Zinc</keyword>
<evidence type="ECO:0000256" key="9">
    <source>
        <dbReference type="RuleBase" id="RU369094"/>
    </source>
</evidence>
<evidence type="ECO:0000256" key="4">
    <source>
        <dbReference type="ARBA" id="ARBA00023015"/>
    </source>
</evidence>
<evidence type="ECO:0000256" key="7">
    <source>
        <dbReference type="ARBA" id="ARBA00023242"/>
    </source>
</evidence>
<dbReference type="EnsemblPlants" id="MELO3C021646.2.1">
    <property type="protein sequence ID" value="MELO3C021646.2.1"/>
    <property type="gene ID" value="MELO3C021646.2"/>
</dbReference>
<keyword evidence="1 9" id="KW-0479">Metal-binding</keyword>
<evidence type="ECO:0000256" key="5">
    <source>
        <dbReference type="ARBA" id="ARBA00023125"/>
    </source>
</evidence>
<feature type="compositionally biased region" description="Gly residues" evidence="10">
    <location>
        <begin position="79"/>
        <end position="96"/>
    </location>
</feature>
<dbReference type="AlphaFoldDB" id="A0A9I9DPF3"/>
<feature type="compositionally biased region" description="Low complexity" evidence="10">
    <location>
        <begin position="177"/>
        <end position="200"/>
    </location>
</feature>
<comment type="function">
    <text evidence="9">Transcription factor that binds specifically to a 5'-AA[AG]G-3' consensus core sequence.</text>
</comment>
<dbReference type="PROSITE" id="PS01361">
    <property type="entry name" value="ZF_DOF_1"/>
    <property type="match status" value="1"/>
</dbReference>
<keyword evidence="6 9" id="KW-0804">Transcription</keyword>
<organism evidence="12">
    <name type="scientific">Cucumis melo</name>
    <name type="common">Muskmelon</name>
    <dbReference type="NCBI Taxonomy" id="3656"/>
    <lineage>
        <taxon>Eukaryota</taxon>
        <taxon>Viridiplantae</taxon>
        <taxon>Streptophyta</taxon>
        <taxon>Embryophyta</taxon>
        <taxon>Tracheophyta</taxon>
        <taxon>Spermatophyta</taxon>
        <taxon>Magnoliopsida</taxon>
        <taxon>eudicotyledons</taxon>
        <taxon>Gunneridae</taxon>
        <taxon>Pentapetalae</taxon>
        <taxon>rosids</taxon>
        <taxon>fabids</taxon>
        <taxon>Cucurbitales</taxon>
        <taxon>Cucurbitaceae</taxon>
        <taxon>Benincaseae</taxon>
        <taxon>Cucumis</taxon>
    </lineage>
</organism>
<name>A0A9I9DPF3_CUCME</name>
<feature type="region of interest" description="Disordered" evidence="10">
    <location>
        <begin position="63"/>
        <end position="103"/>
    </location>
</feature>
<proteinExistence type="predicted"/>
<evidence type="ECO:0000256" key="2">
    <source>
        <dbReference type="ARBA" id="ARBA00022771"/>
    </source>
</evidence>
<evidence type="ECO:0000256" key="8">
    <source>
        <dbReference type="PROSITE-ProRule" id="PRU00071"/>
    </source>
</evidence>
<keyword evidence="7 8" id="KW-0539">Nucleus</keyword>
<comment type="subcellular location">
    <subcellularLocation>
        <location evidence="8 9">Nucleus</location>
    </subcellularLocation>
</comment>
<evidence type="ECO:0000259" key="11">
    <source>
        <dbReference type="PROSITE" id="PS50884"/>
    </source>
</evidence>